<organism evidence="2 3">
    <name type="scientific">Flavobacterium silvisoli</name>
    <dbReference type="NCBI Taxonomy" id="2529433"/>
    <lineage>
        <taxon>Bacteria</taxon>
        <taxon>Pseudomonadati</taxon>
        <taxon>Bacteroidota</taxon>
        <taxon>Flavobacteriia</taxon>
        <taxon>Flavobacteriales</taxon>
        <taxon>Flavobacteriaceae</taxon>
        <taxon>Flavobacterium</taxon>
    </lineage>
</organism>
<evidence type="ECO:0000313" key="2">
    <source>
        <dbReference type="EMBL" id="TBX70041.1"/>
    </source>
</evidence>
<gene>
    <name evidence="2" type="ORF">EZL74_04655</name>
</gene>
<protein>
    <submittedName>
        <fullName evidence="2">Uncharacterized protein</fullName>
    </submittedName>
</protein>
<dbReference type="OrthoDB" id="1345369at2"/>
<name>A0A4Q9Z7I7_9FLAO</name>
<sequence length="210" mass="23120">MKKQVLAILFMAISGIAMAQTAPEKKNNNPEFTVNGKLGFARLKSTGNAPLNGNINGSDVMVAFKLGQKWDVSTGLGYFEFNGNTTAAGNNASLKNSYLHIPLQFSGDFNLFKNEKPENDKLFFTIGLGLYANTLLKQELETALDRSSTKNMGWNFGLSSQIGLKFILSDAFNIGIGLESQSDFNKMKKDGAEQKIEQFNGMYFKLGLKF</sequence>
<feature type="chain" id="PRO_5020459731" evidence="1">
    <location>
        <begin position="20"/>
        <end position="210"/>
    </location>
</feature>
<dbReference type="SUPFAM" id="SSF56925">
    <property type="entry name" value="OMPA-like"/>
    <property type="match status" value="1"/>
</dbReference>
<dbReference type="AlphaFoldDB" id="A0A4Q9Z7I7"/>
<keyword evidence="1" id="KW-0732">Signal</keyword>
<dbReference type="InterPro" id="IPR011250">
    <property type="entry name" value="OMP/PagP_B-barrel"/>
</dbReference>
<dbReference type="RefSeq" id="WP_131475437.1">
    <property type="nucleotide sequence ID" value="NZ_SJPE01000004.1"/>
</dbReference>
<evidence type="ECO:0000313" key="3">
    <source>
        <dbReference type="Proteomes" id="UP000293300"/>
    </source>
</evidence>
<dbReference type="Proteomes" id="UP000293300">
    <property type="component" value="Unassembled WGS sequence"/>
</dbReference>
<comment type="caution">
    <text evidence="2">The sequence shown here is derived from an EMBL/GenBank/DDBJ whole genome shotgun (WGS) entry which is preliminary data.</text>
</comment>
<reference evidence="2 3" key="1">
    <citation type="submission" date="2019-02" db="EMBL/GenBank/DDBJ databases">
        <title>Flavobacterium sp. RD-2-33 isolated from forest soil.</title>
        <authorList>
            <person name="Chaudhary D.K."/>
        </authorList>
    </citation>
    <scope>NUCLEOTIDE SEQUENCE [LARGE SCALE GENOMIC DNA]</scope>
    <source>
        <strain evidence="2 3">RD-2-33</strain>
    </source>
</reference>
<keyword evidence="3" id="KW-1185">Reference proteome</keyword>
<proteinExistence type="predicted"/>
<feature type="signal peptide" evidence="1">
    <location>
        <begin position="1"/>
        <end position="19"/>
    </location>
</feature>
<dbReference type="EMBL" id="SJPE01000004">
    <property type="protein sequence ID" value="TBX70041.1"/>
    <property type="molecule type" value="Genomic_DNA"/>
</dbReference>
<evidence type="ECO:0000256" key="1">
    <source>
        <dbReference type="SAM" id="SignalP"/>
    </source>
</evidence>
<accession>A0A4Q9Z7I7</accession>